<evidence type="ECO:0000259" key="2">
    <source>
        <dbReference type="Pfam" id="PF12146"/>
    </source>
</evidence>
<gene>
    <name evidence="3" type="ORF">ACFSAU_10320</name>
</gene>
<accession>A0ABD6BTF1</accession>
<dbReference type="EC" id="3.4.-.-" evidence="3"/>
<keyword evidence="1 3" id="KW-0378">Hydrolase</keyword>
<dbReference type="Gene3D" id="3.40.50.1820">
    <property type="entry name" value="alpha/beta hydrolase"/>
    <property type="match status" value="2"/>
</dbReference>
<protein>
    <submittedName>
        <fullName evidence="3">Alpha/beta hydrolase family protein</fullName>
        <ecNumber evidence="3">3.4.-.-</ecNumber>
    </submittedName>
</protein>
<dbReference type="Pfam" id="PF12146">
    <property type="entry name" value="Hydrolase_4"/>
    <property type="match status" value="1"/>
</dbReference>
<reference evidence="3 4" key="1">
    <citation type="journal article" date="2019" name="Int. J. Syst. Evol. Microbiol.">
        <title>The Global Catalogue of Microorganisms (GCM) 10K type strain sequencing project: providing services to taxonomists for standard genome sequencing and annotation.</title>
        <authorList>
            <consortium name="The Broad Institute Genomics Platform"/>
            <consortium name="The Broad Institute Genome Sequencing Center for Infectious Disease"/>
            <person name="Wu L."/>
            <person name="Ma J."/>
        </authorList>
    </citation>
    <scope>NUCLEOTIDE SEQUENCE [LARGE SCALE GENOMIC DNA]</scope>
    <source>
        <strain evidence="3 4">CGMCC 1.12859</strain>
    </source>
</reference>
<dbReference type="GO" id="GO:0016788">
    <property type="term" value="F:hydrolase activity, acting on ester bonds"/>
    <property type="evidence" value="ECO:0007669"/>
    <property type="project" value="UniProtKB-ARBA"/>
</dbReference>
<sequence>MTGSHARRGKPTRYDFSTRSIGFDDRRGHLFVPDRPADAPVVVLAPGAGLQWRPTLEATAERLAARGYAVVVFDHRGFETIDGDGLLSPSRQRADLDAAIEAARDAPEVDGDRLALWGMDLSAGTALAAAAETFHVDAVVARFPVLTGKALLPAWVRPRLAGLARGFVDYPVSLIDRIRGVEESDRGLRVPLFGEPGEVAAIAAPGAERGMRAVTGRESRTTPARSLVKLSRHDRHDVLGELTCPTLFVAGADDELAPPETVAAASEQVADASLVRVPTDHYGALDGEGLERTLNHELAFLDAELGDRDTKLL</sequence>
<dbReference type="RefSeq" id="WP_267646941.1">
    <property type="nucleotide sequence ID" value="NZ_JANHGR010000001.1"/>
</dbReference>
<evidence type="ECO:0000256" key="1">
    <source>
        <dbReference type="ARBA" id="ARBA00022801"/>
    </source>
</evidence>
<dbReference type="EMBL" id="JBHUCZ010000009">
    <property type="protein sequence ID" value="MFD1567887.1"/>
    <property type="molecule type" value="Genomic_DNA"/>
</dbReference>
<dbReference type="PANTHER" id="PTHR22946:SF9">
    <property type="entry name" value="POLYKETIDE TRANSFERASE AF380"/>
    <property type="match status" value="1"/>
</dbReference>
<dbReference type="AlphaFoldDB" id="A0ABD6BTF1"/>
<name>A0ABD6BTF1_9EURY</name>
<evidence type="ECO:0000313" key="3">
    <source>
        <dbReference type="EMBL" id="MFD1567887.1"/>
    </source>
</evidence>
<keyword evidence="4" id="KW-1185">Reference proteome</keyword>
<comment type="caution">
    <text evidence="3">The sequence shown here is derived from an EMBL/GenBank/DDBJ whole genome shotgun (WGS) entry which is preliminary data.</text>
</comment>
<dbReference type="Proteomes" id="UP001597139">
    <property type="component" value="Unassembled WGS sequence"/>
</dbReference>
<dbReference type="SUPFAM" id="SSF53474">
    <property type="entry name" value="alpha/beta-Hydrolases"/>
    <property type="match status" value="1"/>
</dbReference>
<feature type="domain" description="Serine aminopeptidase S33" evidence="2">
    <location>
        <begin position="41"/>
        <end position="270"/>
    </location>
</feature>
<evidence type="ECO:0000313" key="4">
    <source>
        <dbReference type="Proteomes" id="UP001597139"/>
    </source>
</evidence>
<organism evidence="3 4">
    <name type="scientific">Halolamina litorea</name>
    <dbReference type="NCBI Taxonomy" id="1515593"/>
    <lineage>
        <taxon>Archaea</taxon>
        <taxon>Methanobacteriati</taxon>
        <taxon>Methanobacteriota</taxon>
        <taxon>Stenosarchaea group</taxon>
        <taxon>Halobacteria</taxon>
        <taxon>Halobacteriales</taxon>
        <taxon>Haloferacaceae</taxon>
    </lineage>
</organism>
<dbReference type="InterPro" id="IPR050261">
    <property type="entry name" value="FrsA_esterase"/>
</dbReference>
<dbReference type="InterPro" id="IPR029058">
    <property type="entry name" value="AB_hydrolase_fold"/>
</dbReference>
<dbReference type="InterPro" id="IPR022742">
    <property type="entry name" value="Hydrolase_4"/>
</dbReference>
<dbReference type="PANTHER" id="PTHR22946">
    <property type="entry name" value="DIENELACTONE HYDROLASE DOMAIN-CONTAINING PROTEIN-RELATED"/>
    <property type="match status" value="1"/>
</dbReference>
<proteinExistence type="predicted"/>